<organism evidence="1 2">
    <name type="scientific">Caenispirillum salinarum AK4</name>
    <dbReference type="NCBI Taxonomy" id="1238182"/>
    <lineage>
        <taxon>Bacteria</taxon>
        <taxon>Pseudomonadati</taxon>
        <taxon>Pseudomonadota</taxon>
        <taxon>Alphaproteobacteria</taxon>
        <taxon>Rhodospirillales</taxon>
        <taxon>Novispirillaceae</taxon>
        <taxon>Caenispirillum</taxon>
    </lineage>
</organism>
<proteinExistence type="predicted"/>
<dbReference type="EMBL" id="ANHY01000011">
    <property type="protein sequence ID" value="EKV29815.1"/>
    <property type="molecule type" value="Genomic_DNA"/>
</dbReference>
<dbReference type="InterPro" id="IPR029063">
    <property type="entry name" value="SAM-dependent_MTases_sf"/>
</dbReference>
<evidence type="ECO:0000313" key="2">
    <source>
        <dbReference type="Proteomes" id="UP000009881"/>
    </source>
</evidence>
<dbReference type="STRING" id="1238182.C882_0245"/>
<keyword evidence="1" id="KW-0808">Transferase</keyword>
<comment type="caution">
    <text evidence="1">The sequence shown here is derived from an EMBL/GenBank/DDBJ whole genome shotgun (WGS) entry which is preliminary data.</text>
</comment>
<evidence type="ECO:0000313" key="1">
    <source>
        <dbReference type="EMBL" id="EKV29815.1"/>
    </source>
</evidence>
<dbReference type="SUPFAM" id="SSF53335">
    <property type="entry name" value="S-adenosyl-L-methionine-dependent methyltransferases"/>
    <property type="match status" value="1"/>
</dbReference>
<protein>
    <submittedName>
        <fullName evidence="1">Methyltransferase-related protein</fullName>
    </submittedName>
</protein>
<keyword evidence="1" id="KW-0489">Methyltransferase</keyword>
<dbReference type="AlphaFoldDB" id="K9GUZ8"/>
<dbReference type="Gene3D" id="3.40.50.150">
    <property type="entry name" value="Vaccinia Virus protein VP39"/>
    <property type="match status" value="2"/>
</dbReference>
<dbReference type="GO" id="GO:0008168">
    <property type="term" value="F:methyltransferase activity"/>
    <property type="evidence" value="ECO:0007669"/>
    <property type="project" value="UniProtKB-KW"/>
</dbReference>
<gene>
    <name evidence="1" type="ORF">C882_0245</name>
</gene>
<dbReference type="PATRIC" id="fig|1238182.3.peg.2460"/>
<name>K9GUZ8_9PROT</name>
<dbReference type="eggNOG" id="COG2227">
    <property type="taxonomic scope" value="Bacteria"/>
</dbReference>
<dbReference type="Pfam" id="PF13489">
    <property type="entry name" value="Methyltransf_23"/>
    <property type="match status" value="1"/>
</dbReference>
<dbReference type="Proteomes" id="UP000009881">
    <property type="component" value="Unassembled WGS sequence"/>
</dbReference>
<accession>K9GUZ8</accession>
<sequence length="213" mass="23718">MCRETATRPFQSVQGRDYHRCPACHATFLDPAQRPAPEVERAEYTAHENDPADPGYRRFLARLADPLLARLSPGASVLDYGCGPGPALAAMLDEAGHRTSLYDPFFHPDPAVLAQTYDAVTCTEAVEHFHHPAAEFDRLAGLLRPGGVLAVMTCFQTDDSRFADWHYRRDPTHVVFYREETFHHIAAARAWRCETPARNVAFLTRPPGGGTDT</sequence>
<reference evidence="1 2" key="1">
    <citation type="journal article" date="2013" name="Genome Announc.">
        <title>Draft Genome Sequence of an Alphaproteobacterium, Caenispirillum salinarum AK4(T), Isolated from a Solar Saltern.</title>
        <authorList>
            <person name="Khatri I."/>
            <person name="Singh A."/>
            <person name="Korpole S."/>
            <person name="Pinnaka A.K."/>
            <person name="Subramanian S."/>
        </authorList>
    </citation>
    <scope>NUCLEOTIDE SEQUENCE [LARGE SCALE GENOMIC DNA]</scope>
    <source>
        <strain evidence="1 2">AK4</strain>
    </source>
</reference>
<keyword evidence="2" id="KW-1185">Reference proteome</keyword>
<dbReference type="GO" id="GO:0032259">
    <property type="term" value="P:methylation"/>
    <property type="evidence" value="ECO:0007669"/>
    <property type="project" value="UniProtKB-KW"/>
</dbReference>